<keyword evidence="10" id="KW-1185">Reference proteome</keyword>
<evidence type="ECO:0000256" key="8">
    <source>
        <dbReference type="SAM" id="Phobius"/>
    </source>
</evidence>
<dbReference type="InterPro" id="IPR004776">
    <property type="entry name" value="Mem_transp_PIN-like"/>
</dbReference>
<comment type="subcellular location">
    <subcellularLocation>
        <location evidence="1">Cell membrane</location>
        <topology evidence="1">Multi-pass membrane protein</topology>
    </subcellularLocation>
</comment>
<reference evidence="9" key="1">
    <citation type="submission" date="2023-03" db="EMBL/GenBank/DDBJ databases">
        <title>Lomoglobus Profundus gen. nov., sp. nov., a novel member of the phylum Verrucomicrobia, isolated from deep-marine sediment of South China Sea.</title>
        <authorList>
            <person name="Ahmad T."/>
            <person name="Ishaq S.E."/>
            <person name="Wang F."/>
        </authorList>
    </citation>
    <scope>NUCLEOTIDE SEQUENCE</scope>
    <source>
        <strain evidence="9">LMO-M01</strain>
    </source>
</reference>
<keyword evidence="6 8" id="KW-1133">Transmembrane helix</keyword>
<evidence type="ECO:0000256" key="3">
    <source>
        <dbReference type="ARBA" id="ARBA00022448"/>
    </source>
</evidence>
<feature type="transmembrane region" description="Helical" evidence="8">
    <location>
        <begin position="158"/>
        <end position="182"/>
    </location>
</feature>
<dbReference type="PANTHER" id="PTHR36838:SF4">
    <property type="entry name" value="AUXIN EFFLUX CARRIER FAMILY PROTEIN"/>
    <property type="match status" value="1"/>
</dbReference>
<feature type="transmembrane region" description="Helical" evidence="8">
    <location>
        <begin position="226"/>
        <end position="245"/>
    </location>
</feature>
<dbReference type="EMBL" id="CP119075">
    <property type="protein sequence ID" value="WED63807.1"/>
    <property type="molecule type" value="Genomic_DNA"/>
</dbReference>
<organism evidence="9 10">
    <name type="scientific">Synoicihabitans lomoniglobus</name>
    <dbReference type="NCBI Taxonomy" id="2909285"/>
    <lineage>
        <taxon>Bacteria</taxon>
        <taxon>Pseudomonadati</taxon>
        <taxon>Verrucomicrobiota</taxon>
        <taxon>Opitutia</taxon>
        <taxon>Opitutales</taxon>
        <taxon>Opitutaceae</taxon>
        <taxon>Synoicihabitans</taxon>
    </lineage>
</organism>
<dbReference type="AlphaFoldDB" id="A0AAE9ZTG6"/>
<feature type="transmembrane region" description="Helical" evidence="8">
    <location>
        <begin position="37"/>
        <end position="54"/>
    </location>
</feature>
<evidence type="ECO:0000256" key="4">
    <source>
        <dbReference type="ARBA" id="ARBA00022475"/>
    </source>
</evidence>
<dbReference type="KEGG" id="slom:PXH66_15830"/>
<keyword evidence="5 8" id="KW-0812">Transmembrane</keyword>
<evidence type="ECO:0000256" key="1">
    <source>
        <dbReference type="ARBA" id="ARBA00004651"/>
    </source>
</evidence>
<feature type="transmembrane region" description="Helical" evidence="8">
    <location>
        <begin position="280"/>
        <end position="304"/>
    </location>
</feature>
<comment type="similarity">
    <text evidence="2">Belongs to the auxin efflux carrier (TC 2.A.69) family.</text>
</comment>
<accession>A0AAE9ZTG6</accession>
<dbReference type="Proteomes" id="UP001218638">
    <property type="component" value="Chromosome"/>
</dbReference>
<feature type="transmembrane region" description="Helical" evidence="8">
    <location>
        <begin position="61"/>
        <end position="81"/>
    </location>
</feature>
<feature type="transmembrane region" description="Helical" evidence="8">
    <location>
        <begin position="194"/>
        <end position="214"/>
    </location>
</feature>
<keyword evidence="7 8" id="KW-0472">Membrane</keyword>
<dbReference type="Pfam" id="PF03547">
    <property type="entry name" value="Mem_trans"/>
    <property type="match status" value="2"/>
</dbReference>
<dbReference type="GO" id="GO:0055085">
    <property type="term" value="P:transmembrane transport"/>
    <property type="evidence" value="ECO:0007669"/>
    <property type="project" value="InterPro"/>
</dbReference>
<feature type="transmembrane region" description="Helical" evidence="8">
    <location>
        <begin position="125"/>
        <end position="146"/>
    </location>
</feature>
<sequence length="305" mass="31295">MDVINLLAPLFLIIALGAVLQRVGMLPVDAVGVINRLLFRVGLPAAVFHALVSAQKSTEGFGLLLIVMAGATLINLAWSWWEAPWLGVAPGSRGTFVQAAFRGNLSFIGLPLLLTVPGVPLGQTMLAFAPMLILHNAATVIVLLASQPTSGEAMLKRVLTGIVSNPIIVASVAGVVANAAGWTPPVAVMVTLQSLARMALPLALLCIGAALMRVPVGGNRRLPSLAALHKSVLSPLIGYGLARWLGLEDGALLAGLICLACPTAAVSYTMAKEMGGDENLAASAVVYSAAASGVTLAIVIAMFAA</sequence>
<name>A0AAE9ZTG6_9BACT</name>
<dbReference type="PANTHER" id="PTHR36838">
    <property type="entry name" value="AUXIN EFFLUX CARRIER FAMILY PROTEIN"/>
    <property type="match status" value="1"/>
</dbReference>
<dbReference type="RefSeq" id="WP_330930510.1">
    <property type="nucleotide sequence ID" value="NZ_CP119075.1"/>
</dbReference>
<dbReference type="Gene3D" id="1.20.1530.20">
    <property type="match status" value="1"/>
</dbReference>
<keyword evidence="4" id="KW-1003">Cell membrane</keyword>
<evidence type="ECO:0000256" key="7">
    <source>
        <dbReference type="ARBA" id="ARBA00023136"/>
    </source>
</evidence>
<dbReference type="GO" id="GO:0005886">
    <property type="term" value="C:plasma membrane"/>
    <property type="evidence" value="ECO:0007669"/>
    <property type="project" value="UniProtKB-SubCell"/>
</dbReference>
<keyword evidence="3" id="KW-0813">Transport</keyword>
<dbReference type="InterPro" id="IPR038770">
    <property type="entry name" value="Na+/solute_symporter_sf"/>
</dbReference>
<evidence type="ECO:0000313" key="9">
    <source>
        <dbReference type="EMBL" id="WED63807.1"/>
    </source>
</evidence>
<proteinExistence type="inferred from homology"/>
<evidence type="ECO:0000313" key="10">
    <source>
        <dbReference type="Proteomes" id="UP001218638"/>
    </source>
</evidence>
<evidence type="ECO:0000256" key="2">
    <source>
        <dbReference type="ARBA" id="ARBA00010145"/>
    </source>
</evidence>
<feature type="transmembrane region" description="Helical" evidence="8">
    <location>
        <begin position="251"/>
        <end position="268"/>
    </location>
</feature>
<protein>
    <submittedName>
        <fullName evidence="9">AEC family transporter</fullName>
    </submittedName>
</protein>
<gene>
    <name evidence="9" type="ORF">PXH66_15830</name>
</gene>
<evidence type="ECO:0000256" key="5">
    <source>
        <dbReference type="ARBA" id="ARBA00022692"/>
    </source>
</evidence>
<evidence type="ECO:0000256" key="6">
    <source>
        <dbReference type="ARBA" id="ARBA00022989"/>
    </source>
</evidence>